<keyword evidence="3 5" id="KW-1133">Transmembrane helix</keyword>
<reference evidence="6" key="1">
    <citation type="journal article" date="2014" name="Int. J. Syst. Evol. Microbiol.">
        <title>Complete genome sequence of Corynebacterium casei LMG S-19264T (=DSM 44701T), isolated from a smear-ripened cheese.</title>
        <authorList>
            <consortium name="US DOE Joint Genome Institute (JGI-PGF)"/>
            <person name="Walter F."/>
            <person name="Albersmeier A."/>
            <person name="Kalinowski J."/>
            <person name="Ruckert C."/>
        </authorList>
    </citation>
    <scope>NUCLEOTIDE SEQUENCE</scope>
    <source>
        <strain evidence="6">CGMCC 1.12726</strain>
    </source>
</reference>
<dbReference type="RefSeq" id="WP_188447099.1">
    <property type="nucleotide sequence ID" value="NZ_BMFO01000001.1"/>
</dbReference>
<evidence type="ECO:0000256" key="2">
    <source>
        <dbReference type="ARBA" id="ARBA00022692"/>
    </source>
</evidence>
<dbReference type="GO" id="GO:0006691">
    <property type="term" value="P:leukotriene metabolic process"/>
    <property type="evidence" value="ECO:0007669"/>
    <property type="project" value="UniProtKB-ARBA"/>
</dbReference>
<comment type="subcellular location">
    <subcellularLocation>
        <location evidence="1">Membrane</location>
        <topology evidence="1">Multi-pass membrane protein</topology>
    </subcellularLocation>
</comment>
<organism evidence="6 7">
    <name type="scientific">Arenimonas maotaiensis</name>
    <dbReference type="NCBI Taxonomy" id="1446479"/>
    <lineage>
        <taxon>Bacteria</taxon>
        <taxon>Pseudomonadati</taxon>
        <taxon>Pseudomonadota</taxon>
        <taxon>Gammaproteobacteria</taxon>
        <taxon>Lysobacterales</taxon>
        <taxon>Lysobacteraceae</taxon>
        <taxon>Arenimonas</taxon>
    </lineage>
</organism>
<dbReference type="Proteomes" id="UP000632858">
    <property type="component" value="Unassembled WGS sequence"/>
</dbReference>
<dbReference type="EMBL" id="BMFO01000001">
    <property type="protein sequence ID" value="GGF84732.1"/>
    <property type="molecule type" value="Genomic_DNA"/>
</dbReference>
<protein>
    <recommendedName>
        <fullName evidence="8">MAPEG family protein</fullName>
    </recommendedName>
</protein>
<dbReference type="Pfam" id="PF01124">
    <property type="entry name" value="MAPEG"/>
    <property type="match status" value="1"/>
</dbReference>
<proteinExistence type="predicted"/>
<keyword evidence="4 5" id="KW-0472">Membrane</keyword>
<dbReference type="GO" id="GO:0016020">
    <property type="term" value="C:membrane"/>
    <property type="evidence" value="ECO:0007669"/>
    <property type="project" value="UniProtKB-SubCell"/>
</dbReference>
<name>A0A917CDL8_9GAMM</name>
<feature type="transmembrane region" description="Helical" evidence="5">
    <location>
        <begin position="103"/>
        <end position="123"/>
    </location>
</feature>
<dbReference type="InterPro" id="IPR023352">
    <property type="entry name" value="MAPEG-like_dom_sf"/>
</dbReference>
<keyword evidence="2 5" id="KW-0812">Transmembrane</keyword>
<evidence type="ECO:0000313" key="7">
    <source>
        <dbReference type="Proteomes" id="UP000632858"/>
    </source>
</evidence>
<dbReference type="InterPro" id="IPR001129">
    <property type="entry name" value="Membr-assoc_MAPEG"/>
</dbReference>
<dbReference type="SUPFAM" id="SSF161084">
    <property type="entry name" value="MAPEG domain-like"/>
    <property type="match status" value="1"/>
</dbReference>
<sequence length="127" mass="13977">MQSASFITLLNVLVLFFAMGLVGRARGKYGIKAPACSGHEGFECAYRAHLNTVEQTVMFLPVLWIASLNGFELWAHWLGLAWILGRVWYIVGYNKAPSARSGGFLLGFLAFLGLFVLSAIGLYQNMA</sequence>
<keyword evidence="7" id="KW-1185">Reference proteome</keyword>
<feature type="transmembrane region" description="Helical" evidence="5">
    <location>
        <begin position="6"/>
        <end position="23"/>
    </location>
</feature>
<evidence type="ECO:0000256" key="1">
    <source>
        <dbReference type="ARBA" id="ARBA00004141"/>
    </source>
</evidence>
<dbReference type="InterPro" id="IPR050997">
    <property type="entry name" value="MAPEG"/>
</dbReference>
<dbReference type="PANTHER" id="PTHR10250:SF15">
    <property type="entry name" value="MICROSOMAL GLUTATHIONE S-TRANSFERASE-RELATED"/>
    <property type="match status" value="1"/>
</dbReference>
<dbReference type="AlphaFoldDB" id="A0A917CDL8"/>
<reference evidence="6" key="2">
    <citation type="submission" date="2020-09" db="EMBL/GenBank/DDBJ databases">
        <authorList>
            <person name="Sun Q."/>
            <person name="Zhou Y."/>
        </authorList>
    </citation>
    <scope>NUCLEOTIDE SEQUENCE</scope>
    <source>
        <strain evidence="6">CGMCC 1.12726</strain>
    </source>
</reference>
<dbReference type="GO" id="GO:0004602">
    <property type="term" value="F:glutathione peroxidase activity"/>
    <property type="evidence" value="ECO:0007669"/>
    <property type="project" value="TreeGrafter"/>
</dbReference>
<dbReference type="Gene3D" id="1.20.120.550">
    <property type="entry name" value="Membrane associated eicosanoid/glutathione metabolism-like domain"/>
    <property type="match status" value="1"/>
</dbReference>
<comment type="caution">
    <text evidence="6">The sequence shown here is derived from an EMBL/GenBank/DDBJ whole genome shotgun (WGS) entry which is preliminary data.</text>
</comment>
<evidence type="ECO:0000313" key="6">
    <source>
        <dbReference type="EMBL" id="GGF84732.1"/>
    </source>
</evidence>
<dbReference type="PANTHER" id="PTHR10250">
    <property type="entry name" value="MICROSOMAL GLUTATHIONE S-TRANSFERASE"/>
    <property type="match status" value="1"/>
</dbReference>
<gene>
    <name evidence="6" type="ORF">GCM10010960_03450</name>
</gene>
<dbReference type="GO" id="GO:0004364">
    <property type="term" value="F:glutathione transferase activity"/>
    <property type="evidence" value="ECO:0007669"/>
    <property type="project" value="TreeGrafter"/>
</dbReference>
<evidence type="ECO:0000256" key="4">
    <source>
        <dbReference type="ARBA" id="ARBA00023136"/>
    </source>
</evidence>
<evidence type="ECO:0000256" key="3">
    <source>
        <dbReference type="ARBA" id="ARBA00022989"/>
    </source>
</evidence>
<accession>A0A917CDL8</accession>
<evidence type="ECO:0000256" key="5">
    <source>
        <dbReference type="SAM" id="Phobius"/>
    </source>
</evidence>
<evidence type="ECO:0008006" key="8">
    <source>
        <dbReference type="Google" id="ProtNLM"/>
    </source>
</evidence>